<dbReference type="InParanoid" id="A2FHM1"/>
<dbReference type="VEuPathDB" id="TrichDB:TVAG_459610"/>
<dbReference type="KEGG" id="tva:4753369"/>
<dbReference type="EMBL" id="DS113797">
    <property type="protein sequence ID" value="EAX95612.1"/>
    <property type="molecule type" value="Genomic_DNA"/>
</dbReference>
<accession>A2FHM1</accession>
<feature type="compositionally biased region" description="Polar residues" evidence="1">
    <location>
        <begin position="34"/>
        <end position="46"/>
    </location>
</feature>
<reference evidence="2" key="2">
    <citation type="journal article" date="2007" name="Science">
        <title>Draft genome sequence of the sexually transmitted pathogen Trichomonas vaginalis.</title>
        <authorList>
            <person name="Carlton J.M."/>
            <person name="Hirt R.P."/>
            <person name="Silva J.C."/>
            <person name="Delcher A.L."/>
            <person name="Schatz M."/>
            <person name="Zhao Q."/>
            <person name="Wortman J.R."/>
            <person name="Bidwell S.L."/>
            <person name="Alsmark U.C.M."/>
            <person name="Besteiro S."/>
            <person name="Sicheritz-Ponten T."/>
            <person name="Noel C.J."/>
            <person name="Dacks J.B."/>
            <person name="Foster P.G."/>
            <person name="Simillion C."/>
            <person name="Van de Peer Y."/>
            <person name="Miranda-Saavedra D."/>
            <person name="Barton G.J."/>
            <person name="Westrop G.D."/>
            <person name="Mueller S."/>
            <person name="Dessi D."/>
            <person name="Fiori P.L."/>
            <person name="Ren Q."/>
            <person name="Paulsen I."/>
            <person name="Zhang H."/>
            <person name="Bastida-Corcuera F.D."/>
            <person name="Simoes-Barbosa A."/>
            <person name="Brown M.T."/>
            <person name="Hayes R.D."/>
            <person name="Mukherjee M."/>
            <person name="Okumura C.Y."/>
            <person name="Schneider R."/>
            <person name="Smith A.J."/>
            <person name="Vanacova S."/>
            <person name="Villalvazo M."/>
            <person name="Haas B.J."/>
            <person name="Pertea M."/>
            <person name="Feldblyum T.V."/>
            <person name="Utterback T.R."/>
            <person name="Shu C.L."/>
            <person name="Osoegawa K."/>
            <person name="de Jong P.J."/>
            <person name="Hrdy I."/>
            <person name="Horvathova L."/>
            <person name="Zubacova Z."/>
            <person name="Dolezal P."/>
            <person name="Malik S.B."/>
            <person name="Logsdon J.M. Jr."/>
            <person name="Henze K."/>
            <person name="Gupta A."/>
            <person name="Wang C.C."/>
            <person name="Dunne R.L."/>
            <person name="Upcroft J.A."/>
            <person name="Upcroft P."/>
            <person name="White O."/>
            <person name="Salzberg S.L."/>
            <person name="Tang P."/>
            <person name="Chiu C.-H."/>
            <person name="Lee Y.-S."/>
            <person name="Embley T.M."/>
            <person name="Coombs G.H."/>
            <person name="Mottram J.C."/>
            <person name="Tachezy J."/>
            <person name="Fraser-Liggett C.M."/>
            <person name="Johnson P.J."/>
        </authorList>
    </citation>
    <scope>NUCLEOTIDE SEQUENCE [LARGE SCALE GENOMIC DNA]</scope>
    <source>
        <strain evidence="2">G3</strain>
    </source>
</reference>
<evidence type="ECO:0000313" key="3">
    <source>
        <dbReference type="Proteomes" id="UP000001542"/>
    </source>
</evidence>
<dbReference type="RefSeq" id="XP_001308542.1">
    <property type="nucleotide sequence ID" value="XM_001308541.1"/>
</dbReference>
<feature type="region of interest" description="Disordered" evidence="1">
    <location>
        <begin position="128"/>
        <end position="148"/>
    </location>
</feature>
<name>A2FHM1_TRIV3</name>
<proteinExistence type="predicted"/>
<feature type="compositionally biased region" description="Basic and acidic residues" evidence="1">
    <location>
        <begin position="47"/>
        <end position="59"/>
    </location>
</feature>
<feature type="compositionally biased region" description="Basic and acidic residues" evidence="1">
    <location>
        <begin position="128"/>
        <end position="141"/>
    </location>
</feature>
<feature type="region of interest" description="Disordered" evidence="1">
    <location>
        <begin position="34"/>
        <end position="75"/>
    </location>
</feature>
<protein>
    <submittedName>
        <fullName evidence="2">Uncharacterized protein</fullName>
    </submittedName>
</protein>
<keyword evidence="3" id="KW-1185">Reference proteome</keyword>
<organism evidence="2 3">
    <name type="scientific">Trichomonas vaginalis (strain ATCC PRA-98 / G3)</name>
    <dbReference type="NCBI Taxonomy" id="412133"/>
    <lineage>
        <taxon>Eukaryota</taxon>
        <taxon>Metamonada</taxon>
        <taxon>Parabasalia</taxon>
        <taxon>Trichomonadida</taxon>
        <taxon>Trichomonadidae</taxon>
        <taxon>Trichomonas</taxon>
    </lineage>
</organism>
<sequence length="332" mass="38992">MRSFPLPKRGKKLSIEDKKLKNLKSMGLPWITIQTTSFRSSPQTPEKGNERFDIREHNDKKLRRQSNSAPVTPQAMFRPFSSSTVTFDSEEMQIIENRDDYRKHSALRKSPSKLQQLQLQIIEKEKEKERLRQENQQKEEQPQIPEVDSFISIKFDQEESYLKDVPQEYDDQKKQNEPVYQSDDNTIKDLRISVLKYCNSLKSTIDDKNVQEIKGTINQTRYGTEIRINPSRGRKRVQQAIVDHSIQDDSLDIFSHERILSSEQLEEEKEIRKNIVCTTCGSNLKTFIQQNDIIPPSFLDDVDIKITQPQFNTIQRNPLKIPFPQKNYSYNL</sequence>
<dbReference type="AlphaFoldDB" id="A2FHM1"/>
<reference evidence="2" key="1">
    <citation type="submission" date="2006-10" db="EMBL/GenBank/DDBJ databases">
        <authorList>
            <person name="Amadeo P."/>
            <person name="Zhao Q."/>
            <person name="Wortman J."/>
            <person name="Fraser-Liggett C."/>
            <person name="Carlton J."/>
        </authorList>
    </citation>
    <scope>NUCLEOTIDE SEQUENCE</scope>
    <source>
        <strain evidence="2">G3</strain>
    </source>
</reference>
<dbReference type="VEuPathDB" id="TrichDB:TVAGG3_0741880"/>
<evidence type="ECO:0000256" key="1">
    <source>
        <dbReference type="SAM" id="MobiDB-lite"/>
    </source>
</evidence>
<gene>
    <name evidence="2" type="ORF">TVAG_459610</name>
</gene>
<evidence type="ECO:0000313" key="2">
    <source>
        <dbReference type="EMBL" id="EAX95612.1"/>
    </source>
</evidence>
<dbReference type="Proteomes" id="UP000001542">
    <property type="component" value="Unassembled WGS sequence"/>
</dbReference>